<proteinExistence type="predicted"/>
<sequence length="247" mass="27019">MVLVYRNSEPSFRLDSSFRSDESVQNSSQKSLIRGSRGIRLRLEPRTRRPFPALELYTQELAGPFRPNNRKRNRRTPSVTVVAQRGKIVILEGIPQTRIQDSGASSSGRTFLISPSEIFANPDMSCCLNLPTMVGRSGSHPASASPSSTPATRTPASGSSPRGLLADAQRKRSRRDAFREGDDEDQLSLSELQALNAASDQAPTPPPVSSMAPSSSSSPTVWAQHSFKATAQSMLKTLRALWRRQSP</sequence>
<reference evidence="2" key="1">
    <citation type="submission" date="2020-08" db="EMBL/GenBank/DDBJ databases">
        <title>Plant Genome Project.</title>
        <authorList>
            <person name="Zhang R.-G."/>
        </authorList>
    </citation>
    <scope>NUCLEOTIDE SEQUENCE</scope>
    <source>
        <strain evidence="2">WSP0</strain>
        <tissue evidence="2">Leaf</tissue>
    </source>
</reference>
<feature type="compositionally biased region" description="Low complexity" evidence="1">
    <location>
        <begin position="136"/>
        <end position="161"/>
    </location>
</feature>
<organism evidence="2 3">
    <name type="scientific">Rhododendron griersonianum</name>
    <dbReference type="NCBI Taxonomy" id="479676"/>
    <lineage>
        <taxon>Eukaryota</taxon>
        <taxon>Viridiplantae</taxon>
        <taxon>Streptophyta</taxon>
        <taxon>Embryophyta</taxon>
        <taxon>Tracheophyta</taxon>
        <taxon>Spermatophyta</taxon>
        <taxon>Magnoliopsida</taxon>
        <taxon>eudicotyledons</taxon>
        <taxon>Gunneridae</taxon>
        <taxon>Pentapetalae</taxon>
        <taxon>asterids</taxon>
        <taxon>Ericales</taxon>
        <taxon>Ericaceae</taxon>
        <taxon>Ericoideae</taxon>
        <taxon>Rhodoreae</taxon>
        <taxon>Rhododendron</taxon>
    </lineage>
</organism>
<name>A0AAV6J7K8_9ERIC</name>
<protein>
    <submittedName>
        <fullName evidence="2">Uncharacterized protein</fullName>
    </submittedName>
</protein>
<dbReference type="EMBL" id="JACTNZ010000008">
    <property type="protein sequence ID" value="KAG5536418.1"/>
    <property type="molecule type" value="Genomic_DNA"/>
</dbReference>
<evidence type="ECO:0000313" key="2">
    <source>
        <dbReference type="EMBL" id="KAG5536418.1"/>
    </source>
</evidence>
<feature type="region of interest" description="Disordered" evidence="1">
    <location>
        <begin position="136"/>
        <end position="223"/>
    </location>
</feature>
<gene>
    <name evidence="2" type="ORF">RHGRI_024000</name>
</gene>
<evidence type="ECO:0000256" key="1">
    <source>
        <dbReference type="SAM" id="MobiDB-lite"/>
    </source>
</evidence>
<comment type="caution">
    <text evidence="2">The sequence shown here is derived from an EMBL/GenBank/DDBJ whole genome shotgun (WGS) entry which is preliminary data.</text>
</comment>
<feature type="compositionally biased region" description="Low complexity" evidence="1">
    <location>
        <begin position="209"/>
        <end position="221"/>
    </location>
</feature>
<keyword evidence="3" id="KW-1185">Reference proteome</keyword>
<accession>A0AAV6J7K8</accession>
<evidence type="ECO:0000313" key="3">
    <source>
        <dbReference type="Proteomes" id="UP000823749"/>
    </source>
</evidence>
<dbReference type="AlphaFoldDB" id="A0AAV6J7K8"/>
<dbReference type="Proteomes" id="UP000823749">
    <property type="component" value="Chromosome 8"/>
</dbReference>
<feature type="compositionally biased region" description="Polar residues" evidence="1">
    <location>
        <begin position="187"/>
        <end position="201"/>
    </location>
</feature>